<comment type="caution">
    <text evidence="3">The sequence shown here is derived from an EMBL/GenBank/DDBJ whole genome shotgun (WGS) entry which is preliminary data.</text>
</comment>
<proteinExistence type="predicted"/>
<feature type="transmembrane region" description="Helical" evidence="1">
    <location>
        <begin position="117"/>
        <end position="138"/>
    </location>
</feature>
<name>A0A7W9PLD9_9NOCA</name>
<keyword evidence="1" id="KW-0472">Membrane</keyword>
<dbReference type="Proteomes" id="UP000540412">
    <property type="component" value="Unassembled WGS sequence"/>
</dbReference>
<evidence type="ECO:0000313" key="4">
    <source>
        <dbReference type="Proteomes" id="UP000540412"/>
    </source>
</evidence>
<evidence type="ECO:0000256" key="1">
    <source>
        <dbReference type="SAM" id="Phobius"/>
    </source>
</evidence>
<feature type="transmembrane region" description="Helical" evidence="1">
    <location>
        <begin position="21"/>
        <end position="47"/>
    </location>
</feature>
<accession>A0A7W9PLD9</accession>
<sequence length="142" mass="15174">MTHAPETHVPELRPVAERTEIPGGVLAAAILLVTVGVLDMLQGISAVGADQLYVVGVEYLYRFDTTAWGWIHIVVGIVLVLTGIGLMSGTAAARIAAMVIAALSIIANFMSLPYYPAWSILVIVLDVVVIWAVATWYAQASR</sequence>
<protein>
    <recommendedName>
        <fullName evidence="2">DUF7144 domain-containing protein</fullName>
    </recommendedName>
</protein>
<dbReference type="EMBL" id="JACHIT010000002">
    <property type="protein sequence ID" value="MBB5917774.1"/>
    <property type="molecule type" value="Genomic_DNA"/>
</dbReference>
<keyword evidence="4" id="KW-1185">Reference proteome</keyword>
<dbReference type="AlphaFoldDB" id="A0A7W9PLD9"/>
<dbReference type="Pfam" id="PF23636">
    <property type="entry name" value="DUF7144"/>
    <property type="match status" value="1"/>
</dbReference>
<dbReference type="RefSeq" id="WP_051161338.1">
    <property type="nucleotide sequence ID" value="NZ_JACHIT010000002.1"/>
</dbReference>
<reference evidence="3 4" key="1">
    <citation type="submission" date="2020-08" db="EMBL/GenBank/DDBJ databases">
        <title>Sequencing the genomes of 1000 actinobacteria strains.</title>
        <authorList>
            <person name="Klenk H.-P."/>
        </authorList>
    </citation>
    <scope>NUCLEOTIDE SEQUENCE [LARGE SCALE GENOMIC DNA]</scope>
    <source>
        <strain evidence="3 4">DSM 43582</strain>
    </source>
</reference>
<keyword evidence="1" id="KW-1133">Transmembrane helix</keyword>
<evidence type="ECO:0000313" key="3">
    <source>
        <dbReference type="EMBL" id="MBB5917774.1"/>
    </source>
</evidence>
<feature type="domain" description="DUF7144" evidence="2">
    <location>
        <begin position="25"/>
        <end position="136"/>
    </location>
</feature>
<evidence type="ECO:0000259" key="2">
    <source>
        <dbReference type="Pfam" id="PF23636"/>
    </source>
</evidence>
<dbReference type="InterPro" id="IPR055568">
    <property type="entry name" value="DUF7144"/>
</dbReference>
<organism evidence="3 4">
    <name type="scientific">Nocardia transvalensis</name>
    <dbReference type="NCBI Taxonomy" id="37333"/>
    <lineage>
        <taxon>Bacteria</taxon>
        <taxon>Bacillati</taxon>
        <taxon>Actinomycetota</taxon>
        <taxon>Actinomycetes</taxon>
        <taxon>Mycobacteriales</taxon>
        <taxon>Nocardiaceae</taxon>
        <taxon>Nocardia</taxon>
    </lineage>
</organism>
<gene>
    <name evidence="3" type="ORF">BJY24_006686</name>
</gene>
<feature type="transmembrane region" description="Helical" evidence="1">
    <location>
        <begin position="93"/>
        <end position="111"/>
    </location>
</feature>
<feature type="transmembrane region" description="Helical" evidence="1">
    <location>
        <begin position="67"/>
        <end position="86"/>
    </location>
</feature>
<keyword evidence="1" id="KW-0812">Transmembrane</keyword>